<gene>
    <name evidence="1" type="ORF">D3H35_18015</name>
</gene>
<dbReference type="AlphaFoldDB" id="A0A398CJU5"/>
<reference evidence="1 2" key="1">
    <citation type="submission" date="2018-09" db="EMBL/GenBank/DDBJ databases">
        <title>Cohnella cavernae sp. nov., isolated from a karst cave.</title>
        <authorList>
            <person name="Zhu H."/>
        </authorList>
    </citation>
    <scope>NUCLEOTIDE SEQUENCE [LARGE SCALE GENOMIC DNA]</scope>
    <source>
        <strain evidence="1 2">K2E09-144</strain>
    </source>
</reference>
<dbReference type="RefSeq" id="WP_119150620.1">
    <property type="nucleotide sequence ID" value="NZ_QXJM01000039.1"/>
</dbReference>
<sequence length="284" mass="30535">MTRAERTFVTRCSLAVRPIDSWTGRPPGGSSLTVRLLETGRKPVQTSDGSYAFLDFADSACTLVIGSPTYLEVRRTLDLTRLDPRMPTVTVSMLPNRAYPPPAASTGLVFTVCNPAGDAVPGAEVSAYIDDEAAIRGRVAEEKTERGAQAVLVAPGGVRLSSGDSFVLRERTGTAEEWGFVDGIDGSGNRLLLGGRYPAYGAGVRSCSGRKNPQRRERTRYRSFSRTASADLSGSRGNLFGRQALYGRMDDGSGQCNEAPSRPTVSIIHCALRRLDDGPVFLRA</sequence>
<accession>A0A398CJU5</accession>
<comment type="caution">
    <text evidence="1">The sequence shown here is derived from an EMBL/GenBank/DDBJ whole genome shotgun (WGS) entry which is preliminary data.</text>
</comment>
<organism evidence="1 2">
    <name type="scientific">Cohnella faecalis</name>
    <dbReference type="NCBI Taxonomy" id="2315694"/>
    <lineage>
        <taxon>Bacteria</taxon>
        <taxon>Bacillati</taxon>
        <taxon>Bacillota</taxon>
        <taxon>Bacilli</taxon>
        <taxon>Bacillales</taxon>
        <taxon>Paenibacillaceae</taxon>
        <taxon>Cohnella</taxon>
    </lineage>
</organism>
<dbReference type="EMBL" id="QXJM01000039">
    <property type="protein sequence ID" value="RIE02580.1"/>
    <property type="molecule type" value="Genomic_DNA"/>
</dbReference>
<dbReference type="OrthoDB" id="2380855at2"/>
<keyword evidence="2" id="KW-1185">Reference proteome</keyword>
<dbReference type="Proteomes" id="UP000266340">
    <property type="component" value="Unassembled WGS sequence"/>
</dbReference>
<protein>
    <submittedName>
        <fullName evidence="1">Uncharacterized protein</fullName>
    </submittedName>
</protein>
<evidence type="ECO:0000313" key="1">
    <source>
        <dbReference type="EMBL" id="RIE02580.1"/>
    </source>
</evidence>
<evidence type="ECO:0000313" key="2">
    <source>
        <dbReference type="Proteomes" id="UP000266340"/>
    </source>
</evidence>
<name>A0A398CJU5_9BACL</name>
<proteinExistence type="predicted"/>